<evidence type="ECO:0000256" key="6">
    <source>
        <dbReference type="SAM" id="Phobius"/>
    </source>
</evidence>
<feature type="compositionally biased region" description="Acidic residues" evidence="5">
    <location>
        <begin position="366"/>
        <end position="375"/>
    </location>
</feature>
<reference evidence="9" key="1">
    <citation type="journal article" date="2015" name="PLoS ONE">
        <title>Complete Genome Sequence of Thermus aquaticus Y51MC23.</title>
        <authorList>
            <person name="Brumm P.J."/>
            <person name="Monsma S."/>
            <person name="Keough B."/>
            <person name="Jasinovica S."/>
            <person name="Ferguson E."/>
            <person name="Schoenfeld T."/>
            <person name="Lodes M."/>
            <person name="Mead D.A."/>
        </authorList>
    </citation>
    <scope>NUCLEOTIDE SEQUENCE [LARGE SCALE GENOMIC DNA]</scope>
    <source>
        <strain evidence="9">BAA-2747 / Y51MC23</strain>
    </source>
</reference>
<keyword evidence="6" id="KW-0472">Membrane</keyword>
<organism evidence="8 9">
    <name type="scientific">Thermus aquaticus (strain ATCC BAA-2747 / Y51MC23)</name>
    <dbReference type="NCBI Taxonomy" id="498848"/>
    <lineage>
        <taxon>Bacteria</taxon>
        <taxon>Thermotogati</taxon>
        <taxon>Deinococcota</taxon>
        <taxon>Deinococci</taxon>
        <taxon>Thermales</taxon>
        <taxon>Thermaceae</taxon>
        <taxon>Thermus</taxon>
    </lineage>
</organism>
<feature type="signal peptide" evidence="7">
    <location>
        <begin position="1"/>
        <end position="20"/>
    </location>
</feature>
<feature type="compositionally biased region" description="Basic and acidic residues" evidence="5">
    <location>
        <begin position="344"/>
        <end position="365"/>
    </location>
</feature>
<feature type="transmembrane region" description="Helical" evidence="6">
    <location>
        <begin position="480"/>
        <end position="498"/>
    </location>
</feature>
<evidence type="ECO:0000256" key="7">
    <source>
        <dbReference type="SAM" id="SignalP"/>
    </source>
</evidence>
<accession>A0ABM5VN75</accession>
<evidence type="ECO:0000313" key="8">
    <source>
        <dbReference type="EMBL" id="ALJ91443.1"/>
    </source>
</evidence>
<gene>
    <name evidence="8" type="ORF">TO73_1604</name>
</gene>
<feature type="chain" id="PRO_5045354296" evidence="7">
    <location>
        <begin position="21"/>
        <end position="506"/>
    </location>
</feature>
<feature type="region of interest" description="Disordered" evidence="5">
    <location>
        <begin position="279"/>
        <end position="403"/>
    </location>
</feature>
<evidence type="ECO:0000256" key="3">
    <source>
        <dbReference type="ARBA" id="ARBA00022729"/>
    </source>
</evidence>
<evidence type="ECO:0000256" key="1">
    <source>
        <dbReference type="ARBA" id="ARBA00004613"/>
    </source>
</evidence>
<keyword evidence="3 7" id="KW-0732">Signal</keyword>
<dbReference type="Pfam" id="PF18884">
    <property type="entry name" value="TSP3_bac"/>
    <property type="match status" value="2"/>
</dbReference>
<keyword evidence="4" id="KW-0106">Calcium</keyword>
<protein>
    <submittedName>
        <fullName evidence="8">Uncharacterized protein</fullName>
    </submittedName>
</protein>
<name>A0ABM5VN75_THEA5</name>
<evidence type="ECO:0000256" key="2">
    <source>
        <dbReference type="ARBA" id="ARBA00022525"/>
    </source>
</evidence>
<sequence>MLRPLLLSLAVLLWGGGALADGPWTAWDNYTAAIRGAVQGSTLDEVIQWSDAQFARRAAVGRYVRWGGTILIGSALIYVALDYFYNYLRRETGTPLDTWYRFALPVAVGSCRKSGSVTDWDFTILRPDGQHYPNSGYATSDYVSCDLSKLESFTRHWLGNKKSVVPEPYRSAPWVPTSVNTYCRYSLCYRLAPDLQRPSLSEWIRQNPDAANGVRQAVDRYLQDHPIGSPSAPYPGVELLPVPNPNQWTDNPFTRPDIDTDGDGWPDSIEWYEANRRGVPWPDVINNPQVYPDPNADPDEDGYTNHEELIAGTNPYDPASRPSPRPDPGTRTDTDGDGWPDDEEIRRGTDPRDPNSKPEGEVPPREEEEEEEEDAWPGGPPRVRPEPVELPQTELAKPEGLPKLESEPWERFIESTRERLETRFKQLRDTALTKVPFAFANLVSWRTSLGSSPCAFPFAIGPYQAQVDICGTPVWQAATAFRPILAGLLFVGFGFALVRRSLDVQK</sequence>
<keyword evidence="6" id="KW-1133">Transmembrane helix</keyword>
<keyword evidence="9" id="KW-1185">Reference proteome</keyword>
<evidence type="ECO:0000256" key="5">
    <source>
        <dbReference type="SAM" id="MobiDB-lite"/>
    </source>
</evidence>
<comment type="subcellular location">
    <subcellularLocation>
        <location evidence="1">Secreted</location>
    </subcellularLocation>
</comment>
<keyword evidence="6" id="KW-0812">Transmembrane</keyword>
<proteinExistence type="predicted"/>
<dbReference type="InterPro" id="IPR059100">
    <property type="entry name" value="TSP3_bac"/>
</dbReference>
<dbReference type="EMBL" id="CP010822">
    <property type="protein sequence ID" value="ALJ91443.1"/>
    <property type="molecule type" value="Genomic_DNA"/>
</dbReference>
<evidence type="ECO:0000256" key="4">
    <source>
        <dbReference type="ARBA" id="ARBA00022837"/>
    </source>
</evidence>
<keyword evidence="2" id="KW-0964">Secreted</keyword>
<evidence type="ECO:0000313" key="9">
    <source>
        <dbReference type="Proteomes" id="UP000058660"/>
    </source>
</evidence>
<dbReference type="Proteomes" id="UP000058660">
    <property type="component" value="Chromosome"/>
</dbReference>